<dbReference type="Gene3D" id="3.90.20.20">
    <property type="match status" value="1"/>
</dbReference>
<name>A0A7I8D474_9FIRM</name>
<feature type="compositionally biased region" description="Basic and acidic residues" evidence="13">
    <location>
        <begin position="28"/>
        <end position="47"/>
    </location>
</feature>
<dbReference type="GO" id="GO:0000774">
    <property type="term" value="F:adenyl-nucleotide exchange factor activity"/>
    <property type="evidence" value="ECO:0007669"/>
    <property type="project" value="InterPro"/>
</dbReference>
<evidence type="ECO:0000256" key="9">
    <source>
        <dbReference type="ARBA" id="ARBA00076414"/>
    </source>
</evidence>
<dbReference type="InterPro" id="IPR013805">
    <property type="entry name" value="GrpE_CC"/>
</dbReference>
<evidence type="ECO:0000256" key="6">
    <source>
        <dbReference type="ARBA" id="ARBA00023186"/>
    </source>
</evidence>
<keyword evidence="15" id="KW-1185">Reference proteome</keyword>
<dbReference type="RefSeq" id="WP_099323013.1">
    <property type="nucleotide sequence ID" value="NZ_AP023321.1"/>
</dbReference>
<dbReference type="NCBIfam" id="NF010757">
    <property type="entry name" value="PRK14160.1"/>
    <property type="match status" value="1"/>
</dbReference>
<dbReference type="PANTHER" id="PTHR21237:SF23">
    <property type="entry name" value="GRPE PROTEIN HOMOLOG, MITOCHONDRIAL"/>
    <property type="match status" value="1"/>
</dbReference>
<protein>
    <recommendedName>
        <fullName evidence="8 10">Protein GrpE</fullName>
    </recommendedName>
    <alternativeName>
        <fullName evidence="9 10">HSP-70 cofactor</fullName>
    </alternativeName>
</protein>
<evidence type="ECO:0000256" key="13">
    <source>
        <dbReference type="SAM" id="MobiDB-lite"/>
    </source>
</evidence>
<dbReference type="SUPFAM" id="SSF51064">
    <property type="entry name" value="Head domain of nucleotide exchange factor GrpE"/>
    <property type="match status" value="1"/>
</dbReference>
<organism evidence="14 15">
    <name type="scientific">Solibaculum mannosilyticum</name>
    <dbReference type="NCBI Taxonomy" id="2780922"/>
    <lineage>
        <taxon>Bacteria</taxon>
        <taxon>Bacillati</taxon>
        <taxon>Bacillota</taxon>
        <taxon>Clostridia</taxon>
        <taxon>Eubacteriales</taxon>
        <taxon>Oscillospiraceae</taxon>
        <taxon>Solibaculum</taxon>
    </lineage>
</organism>
<comment type="subcellular location">
    <subcellularLocation>
        <location evidence="1 10">Cytoplasm</location>
    </subcellularLocation>
</comment>
<gene>
    <name evidence="10 14" type="primary">grpE</name>
    <name evidence="14" type="ORF">C12CBH8_00830</name>
</gene>
<dbReference type="HAMAP" id="MF_01151">
    <property type="entry name" value="GrpE"/>
    <property type="match status" value="1"/>
</dbReference>
<evidence type="ECO:0000256" key="5">
    <source>
        <dbReference type="ARBA" id="ARBA00023016"/>
    </source>
</evidence>
<evidence type="ECO:0000256" key="3">
    <source>
        <dbReference type="ARBA" id="ARBA00011738"/>
    </source>
</evidence>
<proteinExistence type="inferred from homology"/>
<evidence type="ECO:0000256" key="2">
    <source>
        <dbReference type="ARBA" id="ARBA00009054"/>
    </source>
</evidence>
<evidence type="ECO:0000256" key="10">
    <source>
        <dbReference type="HAMAP-Rule" id="MF_01151"/>
    </source>
</evidence>
<accession>A0A7I8D474</accession>
<keyword evidence="6 10" id="KW-0143">Chaperone</keyword>
<dbReference type="GO" id="GO:0051087">
    <property type="term" value="F:protein-folding chaperone binding"/>
    <property type="evidence" value="ECO:0007669"/>
    <property type="project" value="InterPro"/>
</dbReference>
<dbReference type="PROSITE" id="PS01071">
    <property type="entry name" value="GRPE"/>
    <property type="match status" value="1"/>
</dbReference>
<dbReference type="CDD" id="cd00446">
    <property type="entry name" value="GrpE"/>
    <property type="match status" value="1"/>
</dbReference>
<evidence type="ECO:0000256" key="1">
    <source>
        <dbReference type="ARBA" id="ARBA00004496"/>
    </source>
</evidence>
<comment type="subunit">
    <text evidence="3 10">Homodimer.</text>
</comment>
<dbReference type="AlphaFoldDB" id="A0A7I8D474"/>
<dbReference type="Proteomes" id="UP000593890">
    <property type="component" value="Chromosome"/>
</dbReference>
<dbReference type="InterPro" id="IPR009012">
    <property type="entry name" value="GrpE_head"/>
</dbReference>
<dbReference type="KEGG" id="sman:C12CBH8_00830"/>
<dbReference type="GO" id="GO:0051082">
    <property type="term" value="F:unfolded protein binding"/>
    <property type="evidence" value="ECO:0007669"/>
    <property type="project" value="TreeGrafter"/>
</dbReference>
<evidence type="ECO:0000256" key="8">
    <source>
        <dbReference type="ARBA" id="ARBA00072274"/>
    </source>
</evidence>
<dbReference type="EMBL" id="AP023321">
    <property type="protein sequence ID" value="BCI59444.1"/>
    <property type="molecule type" value="Genomic_DNA"/>
</dbReference>
<dbReference type="InterPro" id="IPR000740">
    <property type="entry name" value="GrpE"/>
</dbReference>
<evidence type="ECO:0000256" key="7">
    <source>
        <dbReference type="ARBA" id="ARBA00053401"/>
    </source>
</evidence>
<sequence length="193" mass="21453">MKKKDKQSDPQVEAEEIKASEETAGQKPDSDKASQPDDSSKELEDLKALLEEAQKDAAAKQELLLRTAAEYDNYRKRTQKEKEAAWTDAKALAVEALLPVLDNLERALTVEGSFEDLKKGIEMTLHQFEASLEKLGVEAIPAEQGDPFDPGLHNAVMHEEDDSVGENAIVQCFQKGYRMGDKVIRHSMVKVAN</sequence>
<dbReference type="PANTHER" id="PTHR21237">
    <property type="entry name" value="GRPE PROTEIN"/>
    <property type="match status" value="1"/>
</dbReference>
<keyword evidence="5 10" id="KW-0346">Stress response</keyword>
<comment type="function">
    <text evidence="7 10 11">Participates actively in the response to hyperosmotic and heat shock by preventing the aggregation of stress-denatured proteins, in association with DnaK and GrpE. It is the nucleotide exchange factor for DnaK and may function as a thermosensor. Unfolded proteins bind initially to DnaJ; upon interaction with the DnaJ-bound protein, DnaK hydrolyzes its bound ATP, resulting in the formation of a stable complex. GrpE releases ADP from DnaK; ATP binding to DnaK triggers the release of the substrate protein, thus completing the reaction cycle. Several rounds of ATP-dependent interactions between DnaJ, DnaK and GrpE are required for fully efficient folding.</text>
</comment>
<dbReference type="SUPFAM" id="SSF58014">
    <property type="entry name" value="Coiled-coil domain of nucleotide exchange factor GrpE"/>
    <property type="match status" value="1"/>
</dbReference>
<dbReference type="NCBIfam" id="NF010738">
    <property type="entry name" value="PRK14140.1"/>
    <property type="match status" value="1"/>
</dbReference>
<evidence type="ECO:0000256" key="11">
    <source>
        <dbReference type="RuleBase" id="RU000639"/>
    </source>
</evidence>
<keyword evidence="4 10" id="KW-0963">Cytoplasm</keyword>
<dbReference type="Gene3D" id="2.30.22.10">
    <property type="entry name" value="Head domain of nucleotide exchange factor GrpE"/>
    <property type="match status" value="1"/>
</dbReference>
<dbReference type="FunFam" id="2.30.22.10:FF:000001">
    <property type="entry name" value="Protein GrpE"/>
    <property type="match status" value="1"/>
</dbReference>
<evidence type="ECO:0000256" key="12">
    <source>
        <dbReference type="RuleBase" id="RU004478"/>
    </source>
</evidence>
<dbReference type="Pfam" id="PF01025">
    <property type="entry name" value="GrpE"/>
    <property type="match status" value="1"/>
</dbReference>
<feature type="region of interest" description="Disordered" evidence="13">
    <location>
        <begin position="1"/>
        <end position="47"/>
    </location>
</feature>
<comment type="similarity">
    <text evidence="2 10 12">Belongs to the GrpE family.</text>
</comment>
<dbReference type="PRINTS" id="PR00773">
    <property type="entry name" value="GRPEPROTEIN"/>
</dbReference>
<dbReference type="GO" id="GO:0042803">
    <property type="term" value="F:protein homodimerization activity"/>
    <property type="evidence" value="ECO:0007669"/>
    <property type="project" value="InterPro"/>
</dbReference>
<evidence type="ECO:0000313" key="14">
    <source>
        <dbReference type="EMBL" id="BCI59444.1"/>
    </source>
</evidence>
<evidence type="ECO:0000313" key="15">
    <source>
        <dbReference type="Proteomes" id="UP000593890"/>
    </source>
</evidence>
<reference evidence="15" key="1">
    <citation type="submission" date="2020-07" db="EMBL/GenBank/DDBJ databases">
        <title>Complete genome sequencing of Clostridia bacterium strain 12CBH8.</title>
        <authorList>
            <person name="Sakamoto M."/>
            <person name="Murakami T."/>
            <person name="Mori H."/>
        </authorList>
    </citation>
    <scope>NUCLEOTIDE SEQUENCE [LARGE SCALE GENOMIC DNA]</scope>
    <source>
        <strain evidence="15">12CBH8</strain>
    </source>
</reference>
<dbReference type="GO" id="GO:0005737">
    <property type="term" value="C:cytoplasm"/>
    <property type="evidence" value="ECO:0007669"/>
    <property type="project" value="UniProtKB-SubCell"/>
</dbReference>
<dbReference type="GO" id="GO:0006457">
    <property type="term" value="P:protein folding"/>
    <property type="evidence" value="ECO:0007669"/>
    <property type="project" value="InterPro"/>
</dbReference>
<evidence type="ECO:0000256" key="4">
    <source>
        <dbReference type="ARBA" id="ARBA00022490"/>
    </source>
</evidence>